<organism evidence="2 3">
    <name type="scientific">Noviherbaspirillum humi</name>
    <dbReference type="NCBI Taxonomy" id="1688639"/>
    <lineage>
        <taxon>Bacteria</taxon>
        <taxon>Pseudomonadati</taxon>
        <taxon>Pseudomonadota</taxon>
        <taxon>Betaproteobacteria</taxon>
        <taxon>Burkholderiales</taxon>
        <taxon>Oxalobacteraceae</taxon>
        <taxon>Noviherbaspirillum</taxon>
    </lineage>
</organism>
<proteinExistence type="predicted"/>
<name>A0A239L6Z1_9BURK</name>
<dbReference type="OrthoDB" id="8779125at2"/>
<reference evidence="2 3" key="1">
    <citation type="submission" date="2017-06" db="EMBL/GenBank/DDBJ databases">
        <authorList>
            <person name="Kim H.J."/>
            <person name="Triplett B.A."/>
        </authorList>
    </citation>
    <scope>NUCLEOTIDE SEQUENCE [LARGE SCALE GENOMIC DNA]</scope>
    <source>
        <strain evidence="2 3">U15</strain>
    </source>
</reference>
<dbReference type="AlphaFoldDB" id="A0A239L6Z1"/>
<evidence type="ECO:0000256" key="1">
    <source>
        <dbReference type="SAM" id="Phobius"/>
    </source>
</evidence>
<keyword evidence="3" id="KW-1185">Reference proteome</keyword>
<accession>A0A239L6Z1</accession>
<protein>
    <submittedName>
        <fullName evidence="2">Uncharacterized protein</fullName>
    </submittedName>
</protein>
<evidence type="ECO:0000313" key="2">
    <source>
        <dbReference type="EMBL" id="SNT25623.1"/>
    </source>
</evidence>
<keyword evidence="1" id="KW-0812">Transmembrane</keyword>
<sequence length="96" mass="10997">MKLGKRQNAAYVREEGPFSQRSLLMGTAAGVAVFIGLSLLRRQHNLPRDRRYGDRLVERRNPLNLFPLGSHPRRRRIDLSGTHPLFERRASAYEAG</sequence>
<gene>
    <name evidence="2" type="ORF">SAMN06265795_11967</name>
</gene>
<dbReference type="RefSeq" id="WP_089401259.1">
    <property type="nucleotide sequence ID" value="NZ_FZOT01000019.1"/>
</dbReference>
<dbReference type="EMBL" id="FZOT01000019">
    <property type="protein sequence ID" value="SNT25623.1"/>
    <property type="molecule type" value="Genomic_DNA"/>
</dbReference>
<evidence type="ECO:0000313" key="3">
    <source>
        <dbReference type="Proteomes" id="UP000198284"/>
    </source>
</evidence>
<keyword evidence="1" id="KW-1133">Transmembrane helix</keyword>
<keyword evidence="1" id="KW-0472">Membrane</keyword>
<feature type="transmembrane region" description="Helical" evidence="1">
    <location>
        <begin position="22"/>
        <end position="40"/>
    </location>
</feature>
<dbReference type="Proteomes" id="UP000198284">
    <property type="component" value="Unassembled WGS sequence"/>
</dbReference>